<sequence length="651" mass="67328">MAELKLYKVVASLPGALEPNAIYLVRVGNGYDQYVTNSSGTIVSYPMNLPTKGSLGLGAAADYGVTSGPTGQPDGLLWRTNDLVKTTSSTDTTAGRVTRVGDGGLLGDGPIQDPDTVGQPGGLYSINAASNLMPSWGPYLTLKYWGVDRKFQIGGVVSSAGAEGYYVRAQHANGVWSSRRALWHDGNFDPAGKQDANANLSAFADLTGSANKLPYFTGAGALALADFTVFGRSLVDDADAPAARATLGLGTAATRDATTSASDTTSERLWRTNDLVKVTGTTDSTSGRVLTTGYANLMSAAGTADFATVLGSRFLRASGDGPLGATICGGITIGVTGSIEQQLAARLGRLFFRSVGDPSGPTGWGEVYTTHNFDPATKASLSGATFTGTISAVQLNMSAQIVYEADNYGSGWARGLSYVDGGTTQAGIGGYGTAGVVEYVYMGYGASPWVAPYRVEVSSTKVSVYGVTVIESGQLQTKGSIESIRMYAPAGVNAIYQTFYDNQSSPVRLGYVGKGSTGNNNITLAADQGEVQLVRSGLTVLLSNATGATLNGYTKLGTDAPAIKQKKLTGTTAAAQGNAVTVAHGLTSSKILDVRVTIFYEAGKGIPTNHPVAGYQAGTGFDATNVTVSCIASNSANILSKPFTVLITYEE</sequence>
<gene>
    <name evidence="2" type="ORF">KF707C_44320</name>
</gene>
<feature type="region of interest" description="Disordered" evidence="1">
    <location>
        <begin position="88"/>
        <end position="112"/>
    </location>
</feature>
<evidence type="ECO:0000313" key="2">
    <source>
        <dbReference type="EMBL" id="BAU76120.1"/>
    </source>
</evidence>
<reference evidence="3" key="1">
    <citation type="submission" date="2015-05" db="EMBL/GenBank/DDBJ databases">
        <title>Draft genome sequencing of a biphenyl-degrading bacterium, Pseudomonas balearica KF707 (=NBRC110670).</title>
        <authorList>
            <person name="Kimura N."/>
            <person name="Hirose J."/>
            <person name="Watanabe T."/>
            <person name="Suenaga H."/>
            <person name="Fujihara H."/>
            <person name="Noguchi M."/>
            <person name="Hashimoto M."/>
            <person name="Shimodaira J."/>
            <person name="Tsuchikane K."/>
            <person name="Hosoyama A."/>
            <person name="Yamazoe A."/>
            <person name="Fujita N."/>
            <person name="Furukawa K."/>
        </authorList>
    </citation>
    <scope>NUCLEOTIDE SEQUENCE [LARGE SCALE GENOMIC DNA]</scope>
    <source>
        <strain evidence="3">DSM 10086 / NBRC 110670 / KF707</strain>
    </source>
</reference>
<dbReference type="EMBL" id="AP014862">
    <property type="protein sequence ID" value="BAU76120.1"/>
    <property type="molecule type" value="Genomic_DNA"/>
</dbReference>
<proteinExistence type="predicted"/>
<accession>A0AAD1FGS6</accession>
<name>A0AAD1FGS6_METFU</name>
<dbReference type="AlphaFoldDB" id="A0AAD1FGS6"/>
<reference evidence="2 3" key="2">
    <citation type="journal article" date="2017" name="Int. J. Syst. Evol. Microbiol.">
        <title>Pseudomonas furukawaii sp. nov., a polychlorinated biphenyl-degrading bacterium isolated from biphenyl-contaminated soil in Japan.</title>
        <authorList>
            <person name="Kimura N."/>
            <person name="Watanabe T."/>
            <person name="Suenaga H."/>
            <person name="Fujihara H."/>
            <person name="Futagami T."/>
            <person name="Goto M."/>
            <person name="Hanada S."/>
            <person name="Hirose J."/>
        </authorList>
    </citation>
    <scope>NUCLEOTIDE SEQUENCE [LARGE SCALE GENOMIC DNA]</scope>
    <source>
        <strain evidence="3">DSM 10086 / NBRC 110670 / KF707</strain>
    </source>
</reference>
<dbReference type="Proteomes" id="UP000218554">
    <property type="component" value="Chromosome"/>
</dbReference>
<keyword evidence="3" id="KW-1185">Reference proteome</keyword>
<evidence type="ECO:0000313" key="3">
    <source>
        <dbReference type="Proteomes" id="UP000218554"/>
    </source>
</evidence>
<protein>
    <submittedName>
        <fullName evidence="2">Uncharacterized protein</fullName>
    </submittedName>
</protein>
<dbReference type="KEGG" id="pfuw:KF707C_44320"/>
<evidence type="ECO:0000256" key="1">
    <source>
        <dbReference type="SAM" id="MobiDB-lite"/>
    </source>
</evidence>
<organism evidence="2 3">
    <name type="scientific">Metapseudomonas furukawaii</name>
    <name type="common">Pseudomonas furukawaii</name>
    <dbReference type="NCBI Taxonomy" id="1149133"/>
    <lineage>
        <taxon>Bacteria</taxon>
        <taxon>Pseudomonadati</taxon>
        <taxon>Pseudomonadota</taxon>
        <taxon>Gammaproteobacteria</taxon>
        <taxon>Pseudomonadales</taxon>
        <taxon>Pseudomonadaceae</taxon>
        <taxon>Metapseudomonas</taxon>
    </lineage>
</organism>
<dbReference type="RefSeq" id="WP_004421282.1">
    <property type="nucleotide sequence ID" value="NZ_AJMR01000099.1"/>
</dbReference>